<dbReference type="GO" id="GO:0006633">
    <property type="term" value="P:fatty acid biosynthetic process"/>
    <property type="evidence" value="ECO:0007669"/>
    <property type="project" value="UniProtKB-UniRule"/>
</dbReference>
<keyword evidence="3 9" id="KW-0963">Cytoplasm</keyword>
<dbReference type="Gene3D" id="3.10.129.10">
    <property type="entry name" value="Hotdog Thioesterase"/>
    <property type="match status" value="1"/>
</dbReference>
<dbReference type="GO" id="GO:0019171">
    <property type="term" value="F:(3R)-hydroxyacyl-[acyl-carrier-protein] dehydratase activity"/>
    <property type="evidence" value="ECO:0007669"/>
    <property type="project" value="UniProtKB-EC"/>
</dbReference>
<comment type="caution">
    <text evidence="10">The sequence shown here is derived from an EMBL/GenBank/DDBJ whole genome shotgun (WGS) entry which is preliminary data.</text>
</comment>
<dbReference type="HAMAP" id="MF_00406">
    <property type="entry name" value="FabZ"/>
    <property type="match status" value="1"/>
</dbReference>
<dbReference type="PANTHER" id="PTHR30272:SF1">
    <property type="entry name" value="3-HYDROXYACYL-[ACYL-CARRIER-PROTEIN] DEHYDRATASE"/>
    <property type="match status" value="1"/>
</dbReference>
<proteinExistence type="inferred from homology"/>
<dbReference type="AlphaFoldDB" id="A0A562LSS7"/>
<comment type="similarity">
    <text evidence="2 9">Belongs to the thioester dehydratase family. FabZ subfamily.</text>
</comment>
<evidence type="ECO:0000256" key="7">
    <source>
        <dbReference type="ARBA" id="ARBA00023239"/>
    </source>
</evidence>
<comment type="function">
    <text evidence="8 9">Involved in unsaturated fatty acids biosynthesis. Catalyzes the dehydration of short chain beta-hydroxyacyl-ACPs and long chain saturated and unsaturated beta-hydroxyacyl-ACPs.</text>
</comment>
<name>A0A562LSS7_9GAMM</name>
<evidence type="ECO:0000256" key="2">
    <source>
        <dbReference type="ARBA" id="ARBA00009174"/>
    </source>
</evidence>
<keyword evidence="11" id="KW-1185">Reference proteome</keyword>
<dbReference type="CDD" id="cd01288">
    <property type="entry name" value="FabZ"/>
    <property type="match status" value="1"/>
</dbReference>
<comment type="catalytic activity">
    <reaction evidence="9">
        <text>a (3R)-hydroxyacyl-[ACP] = a (2E)-enoyl-[ACP] + H2O</text>
        <dbReference type="Rhea" id="RHEA:13097"/>
        <dbReference type="Rhea" id="RHEA-COMP:9925"/>
        <dbReference type="Rhea" id="RHEA-COMP:9945"/>
        <dbReference type="ChEBI" id="CHEBI:15377"/>
        <dbReference type="ChEBI" id="CHEBI:78784"/>
        <dbReference type="ChEBI" id="CHEBI:78827"/>
        <dbReference type="EC" id="4.2.1.59"/>
    </reaction>
</comment>
<evidence type="ECO:0000256" key="6">
    <source>
        <dbReference type="ARBA" id="ARBA00023098"/>
    </source>
</evidence>
<dbReference type="InterPro" id="IPR029069">
    <property type="entry name" value="HotDog_dom_sf"/>
</dbReference>
<keyword evidence="5 9" id="KW-0441">Lipid A biosynthesis</keyword>
<evidence type="ECO:0000256" key="1">
    <source>
        <dbReference type="ARBA" id="ARBA00004496"/>
    </source>
</evidence>
<evidence type="ECO:0000313" key="11">
    <source>
        <dbReference type="Proteomes" id="UP000316471"/>
    </source>
</evidence>
<evidence type="ECO:0000256" key="5">
    <source>
        <dbReference type="ARBA" id="ARBA00022556"/>
    </source>
</evidence>
<feature type="active site" evidence="9">
    <location>
        <position position="75"/>
    </location>
</feature>
<comment type="subcellular location">
    <subcellularLocation>
        <location evidence="1 9">Cytoplasm</location>
    </subcellularLocation>
</comment>
<dbReference type="SUPFAM" id="SSF54637">
    <property type="entry name" value="Thioesterase/thiol ester dehydrase-isomerase"/>
    <property type="match status" value="1"/>
</dbReference>
<keyword evidence="6 9" id="KW-0443">Lipid metabolism</keyword>
<dbReference type="EMBL" id="VLKP01000006">
    <property type="protein sequence ID" value="TWI10588.1"/>
    <property type="molecule type" value="Genomic_DNA"/>
</dbReference>
<evidence type="ECO:0000256" key="3">
    <source>
        <dbReference type="ARBA" id="ARBA00022490"/>
    </source>
</evidence>
<dbReference type="NCBIfam" id="NF000582">
    <property type="entry name" value="PRK00006.1"/>
    <property type="match status" value="1"/>
</dbReference>
<dbReference type="Pfam" id="PF07977">
    <property type="entry name" value="FabA"/>
    <property type="match status" value="1"/>
</dbReference>
<sequence>MHGRMDARNGPPRGLMMSQTEAPALKLPIDVPMIQQLLPHRYPFLLVDRVVELEPNKRVLAYKNVSANEPFFQGHFPGHPVMPGVLVVEAMAQAGGLLTQLSAIATEGRPSTDKLFYLVKVDGAKFSRMVVPGDRLELEVTLTRTIRNMAVYSGVARVDGEQAACAEILCAEAKA</sequence>
<reference evidence="10 11" key="1">
    <citation type="journal article" date="2015" name="Stand. Genomic Sci.">
        <title>Genomic Encyclopedia of Bacterial and Archaeal Type Strains, Phase III: the genomes of soil and plant-associated and newly described type strains.</title>
        <authorList>
            <person name="Whitman W.B."/>
            <person name="Woyke T."/>
            <person name="Klenk H.P."/>
            <person name="Zhou Y."/>
            <person name="Lilburn T.G."/>
            <person name="Beck B.J."/>
            <person name="De Vos P."/>
            <person name="Vandamme P."/>
            <person name="Eisen J.A."/>
            <person name="Garrity G."/>
            <person name="Hugenholtz P."/>
            <person name="Kyrpides N.C."/>
        </authorList>
    </citation>
    <scope>NUCLEOTIDE SEQUENCE [LARGE SCALE GENOMIC DNA]</scope>
    <source>
        <strain evidence="10 11">CGMCC 1.10136</strain>
    </source>
</reference>
<dbReference type="GO" id="GO:0009245">
    <property type="term" value="P:lipid A biosynthetic process"/>
    <property type="evidence" value="ECO:0007669"/>
    <property type="project" value="UniProtKB-UniRule"/>
</dbReference>
<protein>
    <recommendedName>
        <fullName evidence="9">3-hydroxyacyl-[acyl-carrier-protein] dehydratase FabZ</fullName>
        <ecNumber evidence="9">4.2.1.59</ecNumber>
    </recommendedName>
    <alternativeName>
        <fullName evidence="9">(3R)-hydroxymyristoyl-[acyl-carrier-protein] dehydratase</fullName>
        <shortName evidence="9">(3R)-hydroxymyristoyl-ACP dehydrase</shortName>
    </alternativeName>
    <alternativeName>
        <fullName evidence="9">Beta-hydroxyacyl-ACP dehydratase</fullName>
    </alternativeName>
</protein>
<evidence type="ECO:0000256" key="8">
    <source>
        <dbReference type="ARBA" id="ARBA00025049"/>
    </source>
</evidence>
<dbReference type="PANTHER" id="PTHR30272">
    <property type="entry name" value="3-HYDROXYACYL-[ACYL-CARRIER-PROTEIN] DEHYDRATASE"/>
    <property type="match status" value="1"/>
</dbReference>
<evidence type="ECO:0000256" key="9">
    <source>
        <dbReference type="HAMAP-Rule" id="MF_00406"/>
    </source>
</evidence>
<dbReference type="Proteomes" id="UP000316471">
    <property type="component" value="Unassembled WGS sequence"/>
</dbReference>
<dbReference type="GO" id="GO:0005737">
    <property type="term" value="C:cytoplasm"/>
    <property type="evidence" value="ECO:0007669"/>
    <property type="project" value="UniProtKB-SubCell"/>
</dbReference>
<dbReference type="FunFam" id="3.10.129.10:FF:000001">
    <property type="entry name" value="3-hydroxyacyl-[acyl-carrier-protein] dehydratase FabZ"/>
    <property type="match status" value="1"/>
</dbReference>
<evidence type="ECO:0000256" key="4">
    <source>
        <dbReference type="ARBA" id="ARBA00022516"/>
    </source>
</evidence>
<keyword evidence="4 9" id="KW-0444">Lipid biosynthesis</keyword>
<keyword evidence="7 9" id="KW-0456">Lyase</keyword>
<accession>A0A562LSS7</accession>
<organism evidence="10 11">
    <name type="scientific">Aerolutibacter ruishenii</name>
    <dbReference type="NCBI Taxonomy" id="686800"/>
    <lineage>
        <taxon>Bacteria</taxon>
        <taxon>Pseudomonadati</taxon>
        <taxon>Pseudomonadota</taxon>
        <taxon>Gammaproteobacteria</taxon>
        <taxon>Lysobacterales</taxon>
        <taxon>Lysobacteraceae</taxon>
        <taxon>Aerolutibacter</taxon>
    </lineage>
</organism>
<dbReference type="GO" id="GO:0016020">
    <property type="term" value="C:membrane"/>
    <property type="evidence" value="ECO:0007669"/>
    <property type="project" value="GOC"/>
</dbReference>
<gene>
    <name evidence="9" type="primary">fabZ</name>
    <name evidence="10" type="ORF">IP93_01678</name>
</gene>
<dbReference type="InterPro" id="IPR013114">
    <property type="entry name" value="FabA_FabZ"/>
</dbReference>
<dbReference type="InterPro" id="IPR010084">
    <property type="entry name" value="FabZ"/>
</dbReference>
<evidence type="ECO:0000313" key="10">
    <source>
        <dbReference type="EMBL" id="TWI10588.1"/>
    </source>
</evidence>
<dbReference type="NCBIfam" id="TIGR01750">
    <property type="entry name" value="fabZ"/>
    <property type="match status" value="1"/>
</dbReference>
<dbReference type="EC" id="4.2.1.59" evidence="9"/>